<accession>X1CL23</accession>
<dbReference type="Gene3D" id="3.10.310.10">
    <property type="entry name" value="Diaminopimelate Epimerase, Chain A, domain 1"/>
    <property type="match status" value="1"/>
</dbReference>
<dbReference type="EMBL" id="BART01033539">
    <property type="protein sequence ID" value="GAH08432.1"/>
    <property type="molecule type" value="Genomic_DNA"/>
</dbReference>
<protein>
    <recommendedName>
        <fullName evidence="2">Diaminopimelate epimerase</fullName>
    </recommendedName>
</protein>
<proteinExistence type="predicted"/>
<evidence type="ECO:0000313" key="1">
    <source>
        <dbReference type="EMBL" id="GAH08432.1"/>
    </source>
</evidence>
<dbReference type="SUPFAM" id="SSF54506">
    <property type="entry name" value="Diaminopimelate epimerase-like"/>
    <property type="match status" value="1"/>
</dbReference>
<organism evidence="1">
    <name type="scientific">marine sediment metagenome</name>
    <dbReference type="NCBI Taxonomy" id="412755"/>
    <lineage>
        <taxon>unclassified sequences</taxon>
        <taxon>metagenomes</taxon>
        <taxon>ecological metagenomes</taxon>
    </lineage>
</organism>
<dbReference type="AlphaFoldDB" id="X1CL23"/>
<comment type="caution">
    <text evidence="1">The sequence shown here is derived from an EMBL/GenBank/DDBJ whole genome shotgun (WGS) entry which is preliminary data.</text>
</comment>
<evidence type="ECO:0008006" key="2">
    <source>
        <dbReference type="Google" id="ProtNLM"/>
    </source>
</evidence>
<feature type="non-terminal residue" evidence="1">
    <location>
        <position position="42"/>
    </location>
</feature>
<name>X1CL23_9ZZZZ</name>
<sequence length="42" mass="4764">MKKIKFSKLNGQGNDFVIIDDTSSSINFSKDQIAKMCHRNFG</sequence>
<reference evidence="1" key="1">
    <citation type="journal article" date="2014" name="Front. Microbiol.">
        <title>High frequency of phylogenetically diverse reductive dehalogenase-homologous genes in deep subseafloor sedimentary metagenomes.</title>
        <authorList>
            <person name="Kawai M."/>
            <person name="Futagami T."/>
            <person name="Toyoda A."/>
            <person name="Takaki Y."/>
            <person name="Nishi S."/>
            <person name="Hori S."/>
            <person name="Arai W."/>
            <person name="Tsubouchi T."/>
            <person name="Morono Y."/>
            <person name="Uchiyama I."/>
            <person name="Ito T."/>
            <person name="Fujiyama A."/>
            <person name="Inagaki F."/>
            <person name="Takami H."/>
        </authorList>
    </citation>
    <scope>NUCLEOTIDE SEQUENCE</scope>
    <source>
        <strain evidence="1">Expedition CK06-06</strain>
    </source>
</reference>
<gene>
    <name evidence="1" type="ORF">S01H4_57598</name>
</gene>